<dbReference type="InterPro" id="IPR039422">
    <property type="entry name" value="MarR/SlyA-like"/>
</dbReference>
<dbReference type="PANTHER" id="PTHR33164">
    <property type="entry name" value="TRANSCRIPTIONAL REGULATOR, MARR FAMILY"/>
    <property type="match status" value="1"/>
</dbReference>
<comment type="caution">
    <text evidence="2">The sequence shown here is derived from an EMBL/GenBank/DDBJ whole genome shotgun (WGS) entry which is preliminary data.</text>
</comment>
<dbReference type="AlphaFoldDB" id="A0A512N2V2"/>
<evidence type="ECO:0000259" key="1">
    <source>
        <dbReference type="PROSITE" id="PS50995"/>
    </source>
</evidence>
<dbReference type="GO" id="GO:0003700">
    <property type="term" value="F:DNA-binding transcription factor activity"/>
    <property type="evidence" value="ECO:0007669"/>
    <property type="project" value="InterPro"/>
</dbReference>
<evidence type="ECO:0000313" key="3">
    <source>
        <dbReference type="Proteomes" id="UP000321058"/>
    </source>
</evidence>
<dbReference type="GO" id="GO:0006950">
    <property type="term" value="P:response to stress"/>
    <property type="evidence" value="ECO:0007669"/>
    <property type="project" value="TreeGrafter"/>
</dbReference>
<dbReference type="PROSITE" id="PS50995">
    <property type="entry name" value="HTH_MARR_2"/>
    <property type="match status" value="1"/>
</dbReference>
<dbReference type="InterPro" id="IPR036390">
    <property type="entry name" value="WH_DNA-bd_sf"/>
</dbReference>
<keyword evidence="3" id="KW-1185">Reference proteome</keyword>
<organism evidence="2 3">
    <name type="scientific">Reyranella soli</name>
    <dbReference type="NCBI Taxonomy" id="1230389"/>
    <lineage>
        <taxon>Bacteria</taxon>
        <taxon>Pseudomonadati</taxon>
        <taxon>Pseudomonadota</taxon>
        <taxon>Alphaproteobacteria</taxon>
        <taxon>Hyphomicrobiales</taxon>
        <taxon>Reyranellaceae</taxon>
        <taxon>Reyranella</taxon>
    </lineage>
</organism>
<dbReference type="PRINTS" id="PR00598">
    <property type="entry name" value="HTHMARR"/>
</dbReference>
<dbReference type="PANTHER" id="PTHR33164:SF57">
    <property type="entry name" value="MARR-FAMILY TRANSCRIPTIONAL REGULATOR"/>
    <property type="match status" value="1"/>
</dbReference>
<reference evidence="2 3" key="1">
    <citation type="submission" date="2019-07" db="EMBL/GenBank/DDBJ databases">
        <title>Whole genome shotgun sequence of Reyranella soli NBRC 108950.</title>
        <authorList>
            <person name="Hosoyama A."/>
            <person name="Uohara A."/>
            <person name="Ohji S."/>
            <person name="Ichikawa N."/>
        </authorList>
    </citation>
    <scope>NUCLEOTIDE SEQUENCE [LARGE SCALE GENOMIC DNA]</scope>
    <source>
        <strain evidence="2 3">NBRC 108950</strain>
    </source>
</reference>
<dbReference type="SMART" id="SM00347">
    <property type="entry name" value="HTH_MARR"/>
    <property type="match status" value="1"/>
</dbReference>
<gene>
    <name evidence="2" type="ORF">RSO01_04810</name>
</gene>
<dbReference type="InterPro" id="IPR000835">
    <property type="entry name" value="HTH_MarR-typ"/>
</dbReference>
<evidence type="ECO:0000313" key="2">
    <source>
        <dbReference type="EMBL" id="GEP53315.1"/>
    </source>
</evidence>
<dbReference type="Pfam" id="PF01047">
    <property type="entry name" value="MarR"/>
    <property type="match status" value="1"/>
</dbReference>
<name>A0A512N2V2_9HYPH</name>
<dbReference type="InterPro" id="IPR036388">
    <property type="entry name" value="WH-like_DNA-bd_sf"/>
</dbReference>
<proteinExistence type="predicted"/>
<accession>A0A512N2V2</accession>
<dbReference type="EMBL" id="BKAJ01000007">
    <property type="protein sequence ID" value="GEP53315.1"/>
    <property type="molecule type" value="Genomic_DNA"/>
</dbReference>
<dbReference type="SUPFAM" id="SSF46785">
    <property type="entry name" value="Winged helix' DNA-binding domain"/>
    <property type="match status" value="1"/>
</dbReference>
<dbReference type="Proteomes" id="UP000321058">
    <property type="component" value="Unassembled WGS sequence"/>
</dbReference>
<protein>
    <submittedName>
        <fullName evidence="2">Transcriptional regulator</fullName>
    </submittedName>
</protein>
<sequence length="163" mass="18338">MHIMRTDLRQLHEALLDLTAFLNRPQPDRSLIAEAGIRLDRALFPLLVRIERRGPIGIVELAETMGRDHSTVSRQVAALEKSGLAIRRPGRTDQRVREVAITAKGRSMTAALDAARERLVGPFFAEWSKRDRSELVRLLRRLVADLTRGEIASGSGSQRRRSP</sequence>
<feature type="domain" description="HTH marR-type" evidence="1">
    <location>
        <begin position="1"/>
        <end position="144"/>
    </location>
</feature>
<dbReference type="Gene3D" id="1.10.10.10">
    <property type="entry name" value="Winged helix-like DNA-binding domain superfamily/Winged helix DNA-binding domain"/>
    <property type="match status" value="1"/>
</dbReference>